<keyword evidence="2 3" id="KW-0418">Kinase</keyword>
<dbReference type="STRING" id="1628148.BI198_10845"/>
<dbReference type="RefSeq" id="WP_070049576.1">
    <property type="nucleotide sequence ID" value="NZ_CBCSDO010000007.1"/>
</dbReference>
<dbReference type="Gene3D" id="3.30.200.20">
    <property type="entry name" value="Phosphorylase Kinase, domain 1"/>
    <property type="match status" value="1"/>
</dbReference>
<dbReference type="PANTHER" id="PTHR12149:SF8">
    <property type="entry name" value="PROTEIN-RIBULOSAMINE 3-KINASE"/>
    <property type="match status" value="1"/>
</dbReference>
<comment type="caution">
    <text evidence="3">The sequence shown here is derived from an EMBL/GenBank/DDBJ whole genome shotgun (WGS) entry which is preliminary data.</text>
</comment>
<dbReference type="OrthoDB" id="5291879at2"/>
<accession>A0A1E7Q7A5</accession>
<gene>
    <name evidence="3" type="ORF">BI198_10845</name>
</gene>
<protein>
    <submittedName>
        <fullName evidence="3">Fructosamine kinase</fullName>
    </submittedName>
</protein>
<dbReference type="Proteomes" id="UP000242258">
    <property type="component" value="Unassembled WGS sequence"/>
</dbReference>
<organism evidence="3 4">
    <name type="scientific">Rheinheimera salexigens</name>
    <dbReference type="NCBI Taxonomy" id="1628148"/>
    <lineage>
        <taxon>Bacteria</taxon>
        <taxon>Pseudomonadati</taxon>
        <taxon>Pseudomonadota</taxon>
        <taxon>Gammaproteobacteria</taxon>
        <taxon>Chromatiales</taxon>
        <taxon>Chromatiaceae</taxon>
        <taxon>Rheinheimera</taxon>
    </lineage>
</organism>
<keyword evidence="4" id="KW-1185">Reference proteome</keyword>
<dbReference type="EMBL" id="MKEK01000001">
    <property type="protein sequence ID" value="OEY70007.1"/>
    <property type="molecule type" value="Genomic_DNA"/>
</dbReference>
<comment type="similarity">
    <text evidence="1 2">Belongs to the fructosamine kinase family.</text>
</comment>
<dbReference type="SUPFAM" id="SSF56112">
    <property type="entry name" value="Protein kinase-like (PK-like)"/>
    <property type="match status" value="1"/>
</dbReference>
<proteinExistence type="inferred from homology"/>
<dbReference type="GO" id="GO:0016301">
    <property type="term" value="F:kinase activity"/>
    <property type="evidence" value="ECO:0007669"/>
    <property type="project" value="UniProtKB-UniRule"/>
</dbReference>
<name>A0A1E7Q7A5_9GAMM</name>
<sequence length="286" mass="33786">MWQQIIQQINDEVEQPFIFVDKQQLAGSELNRIYKLQGETKHYFAKINQRPYFKHFKEEALSLKTLRQHKALSVPNVICYGQTLDNAFLILDYLKLTEPTDSHWQQLATQIAHMHQQLDQAMFGFDWDNYIGHTLQPNKWQNNWSSFFSEQRIGWQLQLLVEQGFGFGNVDAIVEKTRQRLQGYQPAPSLLHGDLWRGNVGFSADEAWLFDPACYYGDRETDIAYSQLFGRFPDAFYNHYHALLPLDPNFEQRKELYNLYHILNHANLFRGAYLVQAQQVIKQLFF</sequence>
<reference evidence="4" key="1">
    <citation type="submission" date="2016-09" db="EMBL/GenBank/DDBJ databases">
        <authorList>
            <person name="Wan X."/>
            <person name="Hou S."/>
        </authorList>
    </citation>
    <scope>NUCLEOTIDE SEQUENCE [LARGE SCALE GENOMIC DNA]</scope>
    <source>
        <strain evidence="4">KH87</strain>
    </source>
</reference>
<dbReference type="Pfam" id="PF03881">
    <property type="entry name" value="Fructosamin_kin"/>
    <property type="match status" value="1"/>
</dbReference>
<dbReference type="InterPro" id="IPR011009">
    <property type="entry name" value="Kinase-like_dom_sf"/>
</dbReference>
<evidence type="ECO:0000256" key="1">
    <source>
        <dbReference type="ARBA" id="ARBA00009460"/>
    </source>
</evidence>
<dbReference type="Gene3D" id="3.90.1200.10">
    <property type="match status" value="1"/>
</dbReference>
<dbReference type="InterPro" id="IPR016477">
    <property type="entry name" value="Fructo-/Ketosamine-3-kinase"/>
</dbReference>
<evidence type="ECO:0000256" key="2">
    <source>
        <dbReference type="PIRNR" id="PIRNR006221"/>
    </source>
</evidence>
<dbReference type="PIRSF" id="PIRSF006221">
    <property type="entry name" value="Ketosamine-3-kinase"/>
    <property type="match status" value="1"/>
</dbReference>
<keyword evidence="2" id="KW-0808">Transferase</keyword>
<evidence type="ECO:0000313" key="3">
    <source>
        <dbReference type="EMBL" id="OEY70007.1"/>
    </source>
</evidence>
<dbReference type="PANTHER" id="PTHR12149">
    <property type="entry name" value="FRUCTOSAMINE 3 KINASE-RELATED PROTEIN"/>
    <property type="match status" value="1"/>
</dbReference>
<dbReference type="AlphaFoldDB" id="A0A1E7Q7A5"/>
<evidence type="ECO:0000313" key="4">
    <source>
        <dbReference type="Proteomes" id="UP000242258"/>
    </source>
</evidence>